<reference evidence="3" key="1">
    <citation type="submission" date="2016-10" db="EMBL/GenBank/DDBJ databases">
        <authorList>
            <person name="Varghese N."/>
            <person name="Submissions S."/>
        </authorList>
    </citation>
    <scope>NUCLEOTIDE SEQUENCE [LARGE SCALE GENOMIC DNA]</scope>
    <source>
        <strain evidence="3">CGMCC 1.7285</strain>
    </source>
</reference>
<dbReference type="CDD" id="cd21133">
    <property type="entry name" value="EVE"/>
    <property type="match status" value="1"/>
</dbReference>
<protein>
    <submittedName>
        <fullName evidence="2">Predicted RNA-binding protein, contains PUA-like domain</fullName>
    </submittedName>
</protein>
<dbReference type="InterPro" id="IPR052181">
    <property type="entry name" value="5hmC_binding"/>
</dbReference>
<dbReference type="EMBL" id="FOYU01000002">
    <property type="protein sequence ID" value="SFR49998.1"/>
    <property type="molecule type" value="Genomic_DNA"/>
</dbReference>
<keyword evidence="3" id="KW-1185">Reference proteome</keyword>
<sequence length="154" mass="17688">MQYWLMKTEPNECSIDDFANQPSEVIRWDGVRNYQARNFIRNMHIGDEVFIYHSSCAHIGIAGIVRVTRSAYADPSQFDTESPYFDSKATKEKPRWDAVDLQFVRKFSQIISLDKLKALPELADNSLVKKGSRLSVVPFSKAERDAVLQLTSRQ</sequence>
<dbReference type="InterPro" id="IPR002740">
    <property type="entry name" value="EVE_domain"/>
</dbReference>
<feature type="domain" description="EVE" evidence="1">
    <location>
        <begin position="2"/>
        <end position="149"/>
    </location>
</feature>
<dbReference type="Proteomes" id="UP000199424">
    <property type="component" value="Unassembled WGS sequence"/>
</dbReference>
<evidence type="ECO:0000313" key="2">
    <source>
        <dbReference type="EMBL" id="SFR49998.1"/>
    </source>
</evidence>
<dbReference type="Gene3D" id="3.10.590.10">
    <property type="entry name" value="ph1033 like domains"/>
    <property type="match status" value="1"/>
</dbReference>
<name>A0A1I6H6D6_9GAMM</name>
<dbReference type="AlphaFoldDB" id="A0A1I6H6D6"/>
<dbReference type="PANTHER" id="PTHR14087:SF7">
    <property type="entry name" value="THYMOCYTE NUCLEAR PROTEIN 1"/>
    <property type="match status" value="1"/>
</dbReference>
<dbReference type="RefSeq" id="WP_092857211.1">
    <property type="nucleotide sequence ID" value="NZ_FOYU01000002.1"/>
</dbReference>
<evidence type="ECO:0000259" key="1">
    <source>
        <dbReference type="Pfam" id="PF01878"/>
    </source>
</evidence>
<evidence type="ECO:0000313" key="3">
    <source>
        <dbReference type="Proteomes" id="UP000199424"/>
    </source>
</evidence>
<organism evidence="2 3">
    <name type="scientific">Pseudidiomarina maritima</name>
    <dbReference type="NCBI Taxonomy" id="519453"/>
    <lineage>
        <taxon>Bacteria</taxon>
        <taxon>Pseudomonadati</taxon>
        <taxon>Pseudomonadota</taxon>
        <taxon>Gammaproteobacteria</taxon>
        <taxon>Alteromonadales</taxon>
        <taxon>Idiomarinaceae</taxon>
        <taxon>Pseudidiomarina</taxon>
    </lineage>
</organism>
<dbReference type="SUPFAM" id="SSF88697">
    <property type="entry name" value="PUA domain-like"/>
    <property type="match status" value="1"/>
</dbReference>
<proteinExistence type="predicted"/>
<gene>
    <name evidence="2" type="ORF">SAMN04488070_1520</name>
</gene>
<dbReference type="PANTHER" id="PTHR14087">
    <property type="entry name" value="THYMOCYTE NUCLEAR PROTEIN 1"/>
    <property type="match status" value="1"/>
</dbReference>
<accession>A0A1I6H6D6</accession>
<dbReference type="Pfam" id="PF01878">
    <property type="entry name" value="EVE"/>
    <property type="match status" value="1"/>
</dbReference>
<dbReference type="InterPro" id="IPR047197">
    <property type="entry name" value="THYN1-like_EVE"/>
</dbReference>
<dbReference type="InterPro" id="IPR015947">
    <property type="entry name" value="PUA-like_sf"/>
</dbReference>